<dbReference type="GO" id="GO:0003676">
    <property type="term" value="F:nucleic acid binding"/>
    <property type="evidence" value="ECO:0007669"/>
    <property type="project" value="InterPro"/>
</dbReference>
<dbReference type="Gene3D" id="3.30.420.10">
    <property type="entry name" value="Ribonuclease H-like superfamily/Ribonuclease H"/>
    <property type="match status" value="1"/>
</dbReference>
<name>A0A0K2U3D9_LEPSM</name>
<organism evidence="1">
    <name type="scientific">Lepeophtheirus salmonis</name>
    <name type="common">Salmon louse</name>
    <name type="synonym">Caligus salmonis</name>
    <dbReference type="NCBI Taxonomy" id="72036"/>
    <lineage>
        <taxon>Eukaryota</taxon>
        <taxon>Metazoa</taxon>
        <taxon>Ecdysozoa</taxon>
        <taxon>Arthropoda</taxon>
        <taxon>Crustacea</taxon>
        <taxon>Multicrustacea</taxon>
        <taxon>Hexanauplia</taxon>
        <taxon>Copepoda</taxon>
        <taxon>Siphonostomatoida</taxon>
        <taxon>Caligidae</taxon>
        <taxon>Lepeophtheirus</taxon>
    </lineage>
</organism>
<dbReference type="EMBL" id="HACA01014850">
    <property type="protein sequence ID" value="CDW32211.1"/>
    <property type="molecule type" value="Transcribed_RNA"/>
</dbReference>
<proteinExistence type="predicted"/>
<reference evidence="1" key="1">
    <citation type="submission" date="2014-05" db="EMBL/GenBank/DDBJ databases">
        <authorList>
            <person name="Chronopoulou M."/>
        </authorList>
    </citation>
    <scope>NUCLEOTIDE SEQUENCE</scope>
    <source>
        <tissue evidence="1">Whole organism</tissue>
    </source>
</reference>
<dbReference type="InterPro" id="IPR036397">
    <property type="entry name" value="RNaseH_sf"/>
</dbReference>
<sequence>MKKCEMLKDKVTTWKKANNGGNRFTFQQDSLLAHKAKKTLDLLKEENVDFWSLQTYPSSSNDLNPMDYIF</sequence>
<protein>
    <submittedName>
        <fullName evidence="1">Putative LOC101237786 [Hydra vulgaris]</fullName>
    </submittedName>
</protein>
<accession>A0A0K2U3D9</accession>
<evidence type="ECO:0000313" key="1">
    <source>
        <dbReference type="EMBL" id="CDW32211.1"/>
    </source>
</evidence>
<dbReference type="AlphaFoldDB" id="A0A0K2U3D9"/>